<dbReference type="HOGENOM" id="CLU_3276186_0_0_9"/>
<comment type="caution">
    <text evidence="1">The sequence shown here is derived from an EMBL/GenBank/DDBJ whole genome shotgun (WGS) entry which is preliminary data.</text>
</comment>
<reference evidence="1 2" key="2">
    <citation type="submission" date="2007-04" db="EMBL/GenBank/DDBJ databases">
        <title>Draft genome sequence of Ruminococcus torques (ATCC 27756).</title>
        <authorList>
            <person name="Sudarsanam P."/>
            <person name="Ley R."/>
            <person name="Guruge J."/>
            <person name="Turnbaugh P.J."/>
            <person name="Mahowald M."/>
            <person name="Liep D."/>
            <person name="Gordon J."/>
        </authorList>
    </citation>
    <scope>NUCLEOTIDE SEQUENCE [LARGE SCALE GENOMIC DNA]</scope>
    <source>
        <strain evidence="1 2">ATCC 27756</strain>
    </source>
</reference>
<protein>
    <submittedName>
        <fullName evidence="1">Uncharacterized protein</fullName>
    </submittedName>
</protein>
<dbReference type="AlphaFoldDB" id="A5KMX2"/>
<dbReference type="PaxDb" id="411460-RUMTOR_01595"/>
<name>A5KMX2_9FIRM</name>
<accession>A5KMX2</accession>
<evidence type="ECO:0000313" key="2">
    <source>
        <dbReference type="Proteomes" id="UP000003577"/>
    </source>
</evidence>
<dbReference type="EMBL" id="AAVP02000007">
    <property type="protein sequence ID" value="EDK24138.1"/>
    <property type="molecule type" value="Genomic_DNA"/>
</dbReference>
<proteinExistence type="predicted"/>
<dbReference type="Proteomes" id="UP000003577">
    <property type="component" value="Unassembled WGS sequence"/>
</dbReference>
<evidence type="ECO:0000313" key="1">
    <source>
        <dbReference type="EMBL" id="EDK24138.1"/>
    </source>
</evidence>
<sequence>MAIMKTVEDTEKVTIPAADIADIRYIKINKDITRGSFSLRY</sequence>
<organism evidence="1 2">
    <name type="scientific">[Ruminococcus] torques ATCC 27756</name>
    <dbReference type="NCBI Taxonomy" id="411460"/>
    <lineage>
        <taxon>Bacteria</taxon>
        <taxon>Bacillati</taxon>
        <taxon>Bacillota</taxon>
        <taxon>Clostridia</taxon>
        <taxon>Lachnospirales</taxon>
        <taxon>Lachnospiraceae</taxon>
        <taxon>Mediterraneibacter</taxon>
    </lineage>
</organism>
<reference evidence="1 2" key="1">
    <citation type="submission" date="2007-03" db="EMBL/GenBank/DDBJ databases">
        <authorList>
            <person name="Fulton L."/>
            <person name="Clifton S."/>
            <person name="Fulton B."/>
            <person name="Xu J."/>
            <person name="Minx P."/>
            <person name="Pepin K.H."/>
            <person name="Johnson M."/>
            <person name="Thiruvilangam P."/>
            <person name="Bhonagiri V."/>
            <person name="Nash W.E."/>
            <person name="Mardis E.R."/>
            <person name="Wilson R.K."/>
        </authorList>
    </citation>
    <scope>NUCLEOTIDE SEQUENCE [LARGE SCALE GENOMIC DNA]</scope>
    <source>
        <strain evidence="1 2">ATCC 27756</strain>
    </source>
</reference>
<gene>
    <name evidence="1" type="ORF">RUMTOR_01595</name>
</gene>